<evidence type="ECO:0000313" key="2">
    <source>
        <dbReference type="EMBL" id="ADC84430.1"/>
    </source>
</evidence>
<organism evidence="2">
    <name type="scientific">Schmidtea mediterranea</name>
    <name type="common">Freshwater planarian flatworm</name>
    <dbReference type="NCBI Taxonomy" id="79327"/>
    <lineage>
        <taxon>Eukaryota</taxon>
        <taxon>Metazoa</taxon>
        <taxon>Spiralia</taxon>
        <taxon>Lophotrochozoa</taxon>
        <taxon>Platyhelminthes</taxon>
        <taxon>Rhabditophora</taxon>
        <taxon>Seriata</taxon>
        <taxon>Tricladida</taxon>
        <taxon>Continenticola</taxon>
        <taxon>Geoplanoidea</taxon>
        <taxon>Dugesiidae</taxon>
        <taxon>Schmidtea</taxon>
    </lineage>
</organism>
<proteinExistence type="evidence at transcript level"/>
<keyword evidence="1" id="KW-0732">Signal</keyword>
<reference evidence="2" key="2">
    <citation type="journal article" date="2010" name="PLoS Biol.">
        <title>Genome-wide analyses reveal a role for peptide hormones in planarian germline development.</title>
        <authorList>
            <person name="Collins J.J."/>
            <person name="Hou X."/>
            <person name="Romanova E.V."/>
            <person name="Lambrus B.G."/>
            <person name="Miller C.M."/>
            <person name="Saberi A."/>
            <person name="Sweedler J.V."/>
            <person name="Newmark P.A."/>
        </authorList>
    </citation>
    <scope>NUCLEOTIDE SEQUENCE</scope>
</reference>
<evidence type="ECO:0000256" key="1">
    <source>
        <dbReference type="SAM" id="SignalP"/>
    </source>
</evidence>
<reference evidence="2" key="1">
    <citation type="submission" date="2009-12" db="EMBL/GenBank/DDBJ databases">
        <authorList>
            <person name="Collins C.J."/>
            <person name="Hou X."/>
            <person name="Romanova E.V."/>
            <person name="Miller C.M."/>
            <person name="Lambrus B.G."/>
            <person name="Sweedler J.V."/>
            <person name="Newmark P.A."/>
        </authorList>
    </citation>
    <scope>NUCLEOTIDE SEQUENCE</scope>
</reference>
<protein>
    <submittedName>
        <fullName evidence="2">Secreted peptide prohormone 1</fullName>
    </submittedName>
</protein>
<sequence>MILLTSGCLFMNTFAEDLGSLNADIDLDDSRLDKKAYWASRMGKRAYWASRMGKKAYWASRMGK</sequence>
<dbReference type="AlphaFoldDB" id="E3T7T8"/>
<accession>E3T7T8</accession>
<feature type="chain" id="PRO_5013017071" evidence="1">
    <location>
        <begin position="16"/>
        <end position="64"/>
    </location>
</feature>
<dbReference type="EMBL" id="GU295176">
    <property type="protein sequence ID" value="ADC84430.1"/>
    <property type="molecule type" value="mRNA"/>
</dbReference>
<name>E3T7T8_SCHMD</name>
<feature type="signal peptide" evidence="1">
    <location>
        <begin position="1"/>
        <end position="15"/>
    </location>
</feature>